<evidence type="ECO:0000256" key="1">
    <source>
        <dbReference type="SAM" id="SignalP"/>
    </source>
</evidence>
<accession>A0ABU2MRE4</accession>
<name>A0ABU2MRE4_9ACTN</name>
<comment type="caution">
    <text evidence="2">The sequence shown here is derived from an EMBL/GenBank/DDBJ whole genome shotgun (WGS) entry which is preliminary data.</text>
</comment>
<evidence type="ECO:0008006" key="4">
    <source>
        <dbReference type="Google" id="ProtNLM"/>
    </source>
</evidence>
<dbReference type="RefSeq" id="WP_311704799.1">
    <property type="nucleotide sequence ID" value="NZ_JAVREL010000006.1"/>
</dbReference>
<keyword evidence="1" id="KW-0732">Signal</keyword>
<organism evidence="2 3">
    <name type="scientific">Streptomyces litchfieldiae</name>
    <dbReference type="NCBI Taxonomy" id="3075543"/>
    <lineage>
        <taxon>Bacteria</taxon>
        <taxon>Bacillati</taxon>
        <taxon>Actinomycetota</taxon>
        <taxon>Actinomycetes</taxon>
        <taxon>Kitasatosporales</taxon>
        <taxon>Streptomycetaceae</taxon>
        <taxon>Streptomyces</taxon>
    </lineage>
</organism>
<evidence type="ECO:0000313" key="3">
    <source>
        <dbReference type="Proteomes" id="UP001183246"/>
    </source>
</evidence>
<gene>
    <name evidence="2" type="ORF">RM590_13740</name>
</gene>
<keyword evidence="3" id="KW-1185">Reference proteome</keyword>
<feature type="chain" id="PRO_5047375765" description="Secreted protein" evidence="1">
    <location>
        <begin position="20"/>
        <end position="132"/>
    </location>
</feature>
<dbReference type="Proteomes" id="UP001183246">
    <property type="component" value="Unassembled WGS sequence"/>
</dbReference>
<protein>
    <recommendedName>
        <fullName evidence="4">Secreted protein</fullName>
    </recommendedName>
</protein>
<feature type="signal peptide" evidence="1">
    <location>
        <begin position="1"/>
        <end position="19"/>
    </location>
</feature>
<dbReference type="EMBL" id="JAVREL010000006">
    <property type="protein sequence ID" value="MDT0343664.1"/>
    <property type="molecule type" value="Genomic_DNA"/>
</dbReference>
<reference evidence="3" key="1">
    <citation type="submission" date="2023-07" db="EMBL/GenBank/DDBJ databases">
        <title>30 novel species of actinomycetes from the DSMZ collection.</title>
        <authorList>
            <person name="Nouioui I."/>
        </authorList>
    </citation>
    <scope>NUCLEOTIDE SEQUENCE [LARGE SCALE GENOMIC DNA]</scope>
    <source>
        <strain evidence="3">DSM 44938</strain>
    </source>
</reference>
<sequence length="132" mass="13926">MIGKRTCGWWLAAAVTASAVLTAGCTASVDPDELPGVYRNDETGGEILLDSDGTFSATDVSTDGFSGPADFSGQWEFVDSQTSSDFIYLSVDDGGLGMTVGVQLYTKGRDTVYFHFDPDGPPTLELTRVAAP</sequence>
<dbReference type="PROSITE" id="PS51257">
    <property type="entry name" value="PROKAR_LIPOPROTEIN"/>
    <property type="match status" value="1"/>
</dbReference>
<evidence type="ECO:0000313" key="2">
    <source>
        <dbReference type="EMBL" id="MDT0343664.1"/>
    </source>
</evidence>
<proteinExistence type="predicted"/>